<comment type="subcellular location">
    <subcellularLocation>
        <location evidence="2 14">Nucleus</location>
    </subcellularLocation>
</comment>
<dbReference type="FunFam" id="3.30.40.10:FF:000040">
    <property type="entry name" value="E3 ubiquitin protein ligase"/>
    <property type="match status" value="1"/>
</dbReference>
<proteinExistence type="inferred from homology"/>
<comment type="caution">
    <text evidence="18">The sequence shown here is derived from an EMBL/GenBank/DDBJ whole genome shotgun (WGS) entry which is preliminary data.</text>
</comment>
<feature type="coiled-coil region" evidence="15">
    <location>
        <begin position="181"/>
        <end position="337"/>
    </location>
</feature>
<name>A0A9J6CK65_POLVA</name>
<evidence type="ECO:0000256" key="6">
    <source>
        <dbReference type="ARBA" id="ARBA00022723"/>
    </source>
</evidence>
<keyword evidence="19" id="KW-1185">Reference proteome</keyword>
<accession>A0A9J6CK65</accession>
<keyword evidence="6 14" id="KW-0479">Metal-binding</keyword>
<dbReference type="Proteomes" id="UP001107558">
    <property type="component" value="Chromosome 1"/>
</dbReference>
<evidence type="ECO:0000313" key="19">
    <source>
        <dbReference type="Proteomes" id="UP001107558"/>
    </source>
</evidence>
<keyword evidence="7 13" id="KW-0863">Zinc-finger</keyword>
<feature type="region of interest" description="Disordered" evidence="16">
    <location>
        <begin position="506"/>
        <end position="577"/>
    </location>
</feature>
<evidence type="ECO:0000313" key="18">
    <source>
        <dbReference type="EMBL" id="KAG5681966.1"/>
    </source>
</evidence>
<reference evidence="18" key="1">
    <citation type="submission" date="2021-03" db="EMBL/GenBank/DDBJ databases">
        <title>Chromosome level genome of the anhydrobiotic midge Polypedilum vanderplanki.</title>
        <authorList>
            <person name="Yoshida Y."/>
            <person name="Kikawada T."/>
            <person name="Gusev O."/>
        </authorList>
    </citation>
    <scope>NUCLEOTIDE SEQUENCE</scope>
    <source>
        <strain evidence="18">NIAS01</strain>
        <tissue evidence="18">Whole body or cell culture</tissue>
    </source>
</reference>
<dbReference type="GO" id="GO:0061630">
    <property type="term" value="F:ubiquitin protein ligase activity"/>
    <property type="evidence" value="ECO:0007669"/>
    <property type="project" value="UniProtKB-EC"/>
</dbReference>
<evidence type="ECO:0000256" key="13">
    <source>
        <dbReference type="PROSITE-ProRule" id="PRU00175"/>
    </source>
</evidence>
<organism evidence="18 19">
    <name type="scientific">Polypedilum vanderplanki</name>
    <name type="common">Sleeping chironomid midge</name>
    <dbReference type="NCBI Taxonomy" id="319348"/>
    <lineage>
        <taxon>Eukaryota</taxon>
        <taxon>Metazoa</taxon>
        <taxon>Ecdysozoa</taxon>
        <taxon>Arthropoda</taxon>
        <taxon>Hexapoda</taxon>
        <taxon>Insecta</taxon>
        <taxon>Pterygota</taxon>
        <taxon>Neoptera</taxon>
        <taxon>Endopterygota</taxon>
        <taxon>Diptera</taxon>
        <taxon>Nematocera</taxon>
        <taxon>Chironomoidea</taxon>
        <taxon>Chironomidae</taxon>
        <taxon>Chironominae</taxon>
        <taxon>Polypedilum</taxon>
        <taxon>Polypedilum</taxon>
    </lineage>
</organism>
<dbReference type="InterPro" id="IPR018957">
    <property type="entry name" value="Znf_C3HC4_RING-type"/>
</dbReference>
<evidence type="ECO:0000256" key="1">
    <source>
        <dbReference type="ARBA" id="ARBA00000900"/>
    </source>
</evidence>
<dbReference type="Pfam" id="PF26052">
    <property type="entry name" value="BRE1B"/>
    <property type="match status" value="1"/>
</dbReference>
<dbReference type="PANTHER" id="PTHR23163">
    <property type="entry name" value="RING FINGER PROTEIN-RELATED"/>
    <property type="match status" value="1"/>
</dbReference>
<evidence type="ECO:0000256" key="3">
    <source>
        <dbReference type="ARBA" id="ARBA00004906"/>
    </source>
</evidence>
<keyword evidence="8 14" id="KW-0833">Ubl conjugation pathway</keyword>
<sequence>MSKRPVEDTPNSGAPTKKVSTTYLPHTIGPVSNSTELDINVLKFQNKKLANRIEQRKRTENELRTRIDQLESRQTQDDAVLNAVNRYWNQFNEDIRILLQRFDAETADEQESKNESEVTSSFLAQLSTWDKAELDENLANRVQISKRAVGKIIQVFDRLMQRNDKILQLIKGEDQDVINIEESLREQIEEVIKENRNLQEKNIELHSKNQTIMLNEAKILESLAAHETAEAELKHKIDGLEYELEKVRCRNDKLENHLAEAIEKIKNVTVHGGDAKNDKTSGSSGASMTTVASLHLEELKKELEEYKELSANRFQEIEKLNEEKAQLVNEIDKLKMDMRHLPESVIVETTEYKILQSQFSVLYNESMQINTMLDEARAQLQKSKTEYQRYIEYLESNELDEQKKLRNELLQKQYVLDQTRKEFDNLRNKYEQNLAANEQTAPINREMRQLITSLQNRNGQFKKEIQRYKRKYKDISAENTKLRKDLEEMATKLNVAGVKPEKDIKNESVTSVSNEDEQIDVKNTKEEPILEKVKLEPEENDSESEEKPPLTPTTEVVKKEETPSSVSGNASNIAKLERENRDLKAQLKKALNDLKDTKVVMDTYKGVGKEQRDKVQLMAAEKKVRQELEELKAQMKKLQDIKRDDRKDRKADEDLLRKLKQIEDKNCELQKQLATQKAVDGQWGFRTFVGSNSTQLQEEEALLNEIELTGQAYDEMQEQNDRLLQQLSSKDDANFKLITDRINASQKQALLSAQINELEKQIQYQEHQMETLITLKRKLEEKEKILLNTITNLEKEVDLKQKAMETYKRKATESAQSAQELKMHLEKYVTMLVETQQMMDQKATRFMQESNKSKNLLEELNVYKRKVDRMKNLEMEMSGATIDEVILQENREYKEALTCDSCKVKQKDAVLTKCFHVFCYECLRNRYDSRQRKCPKCNAAFGANDFHRLYLT</sequence>
<evidence type="ECO:0000256" key="4">
    <source>
        <dbReference type="ARBA" id="ARBA00005555"/>
    </source>
</evidence>
<dbReference type="SMART" id="SM00184">
    <property type="entry name" value="RING"/>
    <property type="match status" value="1"/>
</dbReference>
<dbReference type="InterPro" id="IPR058642">
    <property type="entry name" value="BRE1A/B-like_dom"/>
</dbReference>
<evidence type="ECO:0000256" key="16">
    <source>
        <dbReference type="SAM" id="MobiDB-lite"/>
    </source>
</evidence>
<feature type="domain" description="RING-type" evidence="17">
    <location>
        <begin position="899"/>
        <end position="938"/>
    </location>
</feature>
<dbReference type="GO" id="GO:0006325">
    <property type="term" value="P:chromatin organization"/>
    <property type="evidence" value="ECO:0007669"/>
    <property type="project" value="UniProtKB-KW"/>
</dbReference>
<evidence type="ECO:0000256" key="14">
    <source>
        <dbReference type="RuleBase" id="RU365038"/>
    </source>
</evidence>
<evidence type="ECO:0000256" key="7">
    <source>
        <dbReference type="ARBA" id="ARBA00022771"/>
    </source>
</evidence>
<evidence type="ECO:0000256" key="11">
    <source>
        <dbReference type="ARBA" id="ARBA00023054"/>
    </source>
</evidence>
<evidence type="ECO:0000256" key="9">
    <source>
        <dbReference type="ARBA" id="ARBA00022833"/>
    </source>
</evidence>
<dbReference type="InterPro" id="IPR001841">
    <property type="entry name" value="Znf_RING"/>
</dbReference>
<feature type="compositionally biased region" description="Polar residues" evidence="16">
    <location>
        <begin position="9"/>
        <end position="25"/>
    </location>
</feature>
<feature type="coiled-coil region" evidence="15">
    <location>
        <begin position="42"/>
        <end position="73"/>
    </location>
</feature>
<dbReference type="GO" id="GO:0033503">
    <property type="term" value="C:HULC complex"/>
    <property type="evidence" value="ECO:0007669"/>
    <property type="project" value="TreeGrafter"/>
</dbReference>
<evidence type="ECO:0000256" key="10">
    <source>
        <dbReference type="ARBA" id="ARBA00022853"/>
    </source>
</evidence>
<dbReference type="Gene3D" id="3.30.40.10">
    <property type="entry name" value="Zinc/RING finger domain, C3HC4 (zinc finger)"/>
    <property type="match status" value="1"/>
</dbReference>
<feature type="compositionally biased region" description="Basic and acidic residues" evidence="16">
    <location>
        <begin position="519"/>
        <end position="537"/>
    </location>
</feature>
<dbReference type="OrthoDB" id="10266039at2759"/>
<dbReference type="AlphaFoldDB" id="A0A9J6CK65"/>
<dbReference type="GO" id="GO:0016567">
    <property type="term" value="P:protein ubiquitination"/>
    <property type="evidence" value="ECO:0007669"/>
    <property type="project" value="UniProtKB-UniRule"/>
</dbReference>
<keyword evidence="10 14" id="KW-0156">Chromatin regulator</keyword>
<keyword evidence="12 14" id="KW-0539">Nucleus</keyword>
<dbReference type="EMBL" id="JADBJN010000001">
    <property type="protein sequence ID" value="KAG5681966.1"/>
    <property type="molecule type" value="Genomic_DNA"/>
</dbReference>
<dbReference type="PROSITE" id="PS00518">
    <property type="entry name" value="ZF_RING_1"/>
    <property type="match status" value="1"/>
</dbReference>
<comment type="catalytic activity">
    <reaction evidence="1 14">
        <text>S-ubiquitinyl-[E2 ubiquitin-conjugating enzyme]-L-cysteine + [acceptor protein]-L-lysine = [E2 ubiquitin-conjugating enzyme]-L-cysteine + N(6)-ubiquitinyl-[acceptor protein]-L-lysine.</text>
        <dbReference type="EC" id="2.3.2.27"/>
    </reaction>
</comment>
<keyword evidence="5 14" id="KW-0808">Transferase</keyword>
<comment type="pathway">
    <text evidence="3 14">Protein modification; protein ubiquitination.</text>
</comment>
<dbReference type="InterPro" id="IPR017907">
    <property type="entry name" value="Znf_RING_CS"/>
</dbReference>
<evidence type="ECO:0000256" key="12">
    <source>
        <dbReference type="ARBA" id="ARBA00023242"/>
    </source>
</evidence>
<dbReference type="PROSITE" id="PS50089">
    <property type="entry name" value="ZF_RING_2"/>
    <property type="match status" value="1"/>
</dbReference>
<dbReference type="InterPro" id="IPR013956">
    <property type="entry name" value="E3_ubiquit_lig_Bre1"/>
</dbReference>
<dbReference type="Pfam" id="PF00097">
    <property type="entry name" value="zf-C3HC4"/>
    <property type="match status" value="1"/>
</dbReference>
<keyword evidence="9 14" id="KW-0862">Zinc</keyword>
<evidence type="ECO:0000259" key="17">
    <source>
        <dbReference type="PROSITE" id="PS50089"/>
    </source>
</evidence>
<keyword evidence="11 14" id="KW-0175">Coiled coil</keyword>
<comment type="similarity">
    <text evidence="4 14">Belongs to the BRE1 family.</text>
</comment>
<feature type="coiled-coil region" evidence="15">
    <location>
        <begin position="373"/>
        <end position="492"/>
    </location>
</feature>
<feature type="coiled-coil region" evidence="15">
    <location>
        <begin position="706"/>
        <end position="810"/>
    </location>
</feature>
<evidence type="ECO:0000256" key="15">
    <source>
        <dbReference type="SAM" id="Coils"/>
    </source>
</evidence>
<dbReference type="EC" id="2.3.2.27" evidence="14"/>
<protein>
    <recommendedName>
        <fullName evidence="14">E3 ubiquitin protein ligase</fullName>
        <ecNumber evidence="14">2.3.2.27</ecNumber>
    </recommendedName>
</protein>
<dbReference type="PANTHER" id="PTHR23163:SF0">
    <property type="entry name" value="E3 UBIQUITIN-PROTEIN LIGASE BRE1"/>
    <property type="match status" value="1"/>
</dbReference>
<evidence type="ECO:0000256" key="8">
    <source>
        <dbReference type="ARBA" id="ARBA00022786"/>
    </source>
</evidence>
<feature type="region of interest" description="Disordered" evidence="16">
    <location>
        <begin position="1"/>
        <end position="25"/>
    </location>
</feature>
<dbReference type="GO" id="GO:0008270">
    <property type="term" value="F:zinc ion binding"/>
    <property type="evidence" value="ECO:0007669"/>
    <property type="project" value="UniProtKB-KW"/>
</dbReference>
<dbReference type="InterPro" id="IPR013083">
    <property type="entry name" value="Znf_RING/FYVE/PHD"/>
</dbReference>
<dbReference type="InterPro" id="IPR058643">
    <property type="entry name" value="BRE1-like_CC"/>
</dbReference>
<dbReference type="GO" id="GO:0005634">
    <property type="term" value="C:nucleus"/>
    <property type="evidence" value="ECO:0007669"/>
    <property type="project" value="UniProtKB-SubCell"/>
</dbReference>
<evidence type="ECO:0000256" key="2">
    <source>
        <dbReference type="ARBA" id="ARBA00004123"/>
    </source>
</evidence>
<evidence type="ECO:0000256" key="5">
    <source>
        <dbReference type="ARBA" id="ARBA00022679"/>
    </source>
</evidence>
<dbReference type="Pfam" id="PF26095">
    <property type="entry name" value="CC_Bre1"/>
    <property type="match status" value="1"/>
</dbReference>
<gene>
    <name evidence="18" type="ORF">PVAND_011365</name>
</gene>
<dbReference type="SUPFAM" id="SSF57850">
    <property type="entry name" value="RING/U-box"/>
    <property type="match status" value="1"/>
</dbReference>